<protein>
    <recommendedName>
        <fullName evidence="4">Lipoprotein</fullName>
    </recommendedName>
</protein>
<evidence type="ECO:0000256" key="1">
    <source>
        <dbReference type="SAM" id="SignalP"/>
    </source>
</evidence>
<evidence type="ECO:0000313" key="2">
    <source>
        <dbReference type="EMBL" id="MEK0084220.1"/>
    </source>
</evidence>
<gene>
    <name evidence="2" type="ORF">U1T56_13740</name>
</gene>
<feature type="signal peptide" evidence="1">
    <location>
        <begin position="1"/>
        <end position="18"/>
    </location>
</feature>
<feature type="chain" id="PRO_5046002466" description="Lipoprotein" evidence="1">
    <location>
        <begin position="19"/>
        <end position="91"/>
    </location>
</feature>
<proteinExistence type="predicted"/>
<name>A0ABU8XSM9_9PROT</name>
<organism evidence="2 3">
    <name type="scientific">Benzoatithermus flavus</name>
    <dbReference type="NCBI Taxonomy" id="3108223"/>
    <lineage>
        <taxon>Bacteria</taxon>
        <taxon>Pseudomonadati</taxon>
        <taxon>Pseudomonadota</taxon>
        <taxon>Alphaproteobacteria</taxon>
        <taxon>Geminicoccales</taxon>
        <taxon>Geminicoccaceae</taxon>
        <taxon>Benzoatithermus</taxon>
    </lineage>
</organism>
<comment type="caution">
    <text evidence="2">The sequence shown here is derived from an EMBL/GenBank/DDBJ whole genome shotgun (WGS) entry which is preliminary data.</text>
</comment>
<keyword evidence="1" id="KW-0732">Signal</keyword>
<dbReference type="EMBL" id="JBBLZC010000013">
    <property type="protein sequence ID" value="MEK0084220.1"/>
    <property type="molecule type" value="Genomic_DNA"/>
</dbReference>
<keyword evidence="3" id="KW-1185">Reference proteome</keyword>
<reference evidence="2 3" key="1">
    <citation type="submission" date="2024-01" db="EMBL/GenBank/DDBJ databases">
        <title>Multi-omics insights into the function and evolution of sodium benzoate biodegradation pathways in Benzoatithermus flavus gen. nov., sp. nov. from hot spring.</title>
        <authorList>
            <person name="Hu C.-J."/>
            <person name="Li W.-J."/>
        </authorList>
    </citation>
    <scope>NUCLEOTIDE SEQUENCE [LARGE SCALE GENOMIC DNA]</scope>
    <source>
        <strain evidence="2 3">SYSU G07066</strain>
    </source>
</reference>
<evidence type="ECO:0000313" key="3">
    <source>
        <dbReference type="Proteomes" id="UP001375743"/>
    </source>
</evidence>
<sequence length="91" mass="10464">MRYLLASLFLLIVAMALAGCAALPQPETPEQALARHTAICQQAGIGESTPEFRLCLLLQQTNERLDAVERRLSWIEQDVRFPPPYYGRYWW</sequence>
<evidence type="ECO:0008006" key="4">
    <source>
        <dbReference type="Google" id="ProtNLM"/>
    </source>
</evidence>
<dbReference type="PROSITE" id="PS51257">
    <property type="entry name" value="PROKAR_LIPOPROTEIN"/>
    <property type="match status" value="1"/>
</dbReference>
<accession>A0ABU8XSM9</accession>
<dbReference type="RefSeq" id="WP_418160069.1">
    <property type="nucleotide sequence ID" value="NZ_JBBLZC010000013.1"/>
</dbReference>
<dbReference type="Proteomes" id="UP001375743">
    <property type="component" value="Unassembled WGS sequence"/>
</dbReference>